<dbReference type="Pfam" id="PF13367">
    <property type="entry name" value="PrsW-protease"/>
    <property type="match status" value="1"/>
</dbReference>
<dbReference type="AlphaFoldDB" id="A0A485LAY6"/>
<feature type="transmembrane region" description="Helical" evidence="1">
    <location>
        <begin position="262"/>
        <end position="286"/>
    </location>
</feature>
<keyword evidence="1" id="KW-1133">Transmembrane helix</keyword>
<organism evidence="3 4">
    <name type="scientific">Aphanomyces stellatus</name>
    <dbReference type="NCBI Taxonomy" id="120398"/>
    <lineage>
        <taxon>Eukaryota</taxon>
        <taxon>Sar</taxon>
        <taxon>Stramenopiles</taxon>
        <taxon>Oomycota</taxon>
        <taxon>Saprolegniomycetes</taxon>
        <taxon>Saprolegniales</taxon>
        <taxon>Verrucalvaceae</taxon>
        <taxon>Aphanomyces</taxon>
    </lineage>
</organism>
<sequence>MVGTPLSFLSRAALVFFLCVVPLFAALLAPFSLVPLLVLYLPPLAFAAGVYKYATAHRIDTNMLVHVFLGGFFPGIVIAMIVELLLSAVGGALFLVVDDGDLVGQMREYHTLHPNATTTEIASHIHLRHSLSVFVGLVFMSFVVAGSVEEYVKYWVVKGKCCVLSGLCVPNLVASSHDDVDPFFTVLCFAAAGCGFATMENVSYTFVSPSLAMEVWTAVVRALLSTPLHVVCASVTAMRLVGGAAHPSSSPKLQTTASRLTLFAALAPAIALHGTFDLQAFVFALWFPDMQVLSACASILCLVVGLLYLNHVRGHINWDYRVLVLDDVDGDAALIV</sequence>
<reference evidence="2" key="2">
    <citation type="submission" date="2019-06" db="EMBL/GenBank/DDBJ databases">
        <title>Genomics analysis of Aphanomyces spp. identifies a new class of oomycete effector associated with host adaptation.</title>
        <authorList>
            <person name="Gaulin E."/>
        </authorList>
    </citation>
    <scope>NUCLEOTIDE SEQUENCE</scope>
    <source>
        <strain evidence="2">CBS 578.67</strain>
    </source>
</reference>
<dbReference type="PANTHER" id="PTHR36844:SF1">
    <property type="entry name" value="PROTEASE PRSW"/>
    <property type="match status" value="1"/>
</dbReference>
<evidence type="ECO:0000313" key="2">
    <source>
        <dbReference type="EMBL" id="KAF0689842.1"/>
    </source>
</evidence>
<keyword evidence="1" id="KW-0812">Transmembrane</keyword>
<reference evidence="3 4" key="1">
    <citation type="submission" date="2019-03" db="EMBL/GenBank/DDBJ databases">
        <authorList>
            <person name="Gaulin E."/>
            <person name="Dumas B."/>
        </authorList>
    </citation>
    <scope>NUCLEOTIDE SEQUENCE [LARGE SCALE GENOMIC DNA]</scope>
    <source>
        <strain evidence="3">CBS 568.67</strain>
    </source>
</reference>
<dbReference type="InterPro" id="IPR026898">
    <property type="entry name" value="PrsW"/>
</dbReference>
<protein>
    <submittedName>
        <fullName evidence="3">Aste57867_18754 protein</fullName>
    </submittedName>
</protein>
<proteinExistence type="predicted"/>
<dbReference type="PANTHER" id="PTHR36844">
    <property type="entry name" value="PROTEASE PRSW"/>
    <property type="match status" value="1"/>
</dbReference>
<accession>A0A485LAY6</accession>
<evidence type="ECO:0000313" key="4">
    <source>
        <dbReference type="Proteomes" id="UP000332933"/>
    </source>
</evidence>
<keyword evidence="1" id="KW-0472">Membrane</keyword>
<keyword evidence="4" id="KW-1185">Reference proteome</keyword>
<feature type="transmembrane region" description="Helical" evidence="1">
    <location>
        <begin position="71"/>
        <end position="97"/>
    </location>
</feature>
<evidence type="ECO:0000313" key="3">
    <source>
        <dbReference type="EMBL" id="VFT95488.1"/>
    </source>
</evidence>
<feature type="transmembrane region" description="Helical" evidence="1">
    <location>
        <begin position="292"/>
        <end position="309"/>
    </location>
</feature>
<dbReference type="EMBL" id="CAADRA010006430">
    <property type="protein sequence ID" value="VFT95488.1"/>
    <property type="molecule type" value="Genomic_DNA"/>
</dbReference>
<dbReference type="GO" id="GO:0008233">
    <property type="term" value="F:peptidase activity"/>
    <property type="evidence" value="ECO:0007669"/>
    <property type="project" value="InterPro"/>
</dbReference>
<gene>
    <name evidence="3" type="primary">Aste57867_18754</name>
    <name evidence="2" type="ORF">As57867_018690</name>
    <name evidence="3" type="ORF">ASTE57867_18754</name>
</gene>
<dbReference type="OrthoDB" id="125546at2759"/>
<name>A0A485LAY6_9STRA</name>
<evidence type="ECO:0000256" key="1">
    <source>
        <dbReference type="SAM" id="Phobius"/>
    </source>
</evidence>
<feature type="transmembrane region" description="Helical" evidence="1">
    <location>
        <begin position="131"/>
        <end position="148"/>
    </location>
</feature>
<dbReference type="Proteomes" id="UP000332933">
    <property type="component" value="Unassembled WGS sequence"/>
</dbReference>
<dbReference type="EMBL" id="VJMH01006409">
    <property type="protein sequence ID" value="KAF0689842.1"/>
    <property type="molecule type" value="Genomic_DNA"/>
</dbReference>